<feature type="repeat" description="WD" evidence="3">
    <location>
        <begin position="1"/>
        <end position="28"/>
    </location>
</feature>
<evidence type="ECO:0000313" key="4">
    <source>
        <dbReference type="EMBL" id="ETO01515.1"/>
    </source>
</evidence>
<dbReference type="OrthoDB" id="538223at2759"/>
<dbReference type="SMART" id="SM00320">
    <property type="entry name" value="WD40"/>
    <property type="match status" value="3"/>
</dbReference>
<evidence type="ECO:0000256" key="1">
    <source>
        <dbReference type="ARBA" id="ARBA00022574"/>
    </source>
</evidence>
<dbReference type="PROSITE" id="PS50082">
    <property type="entry name" value="WD_REPEATS_2"/>
    <property type="match status" value="4"/>
</dbReference>
<dbReference type="PRINTS" id="PR00320">
    <property type="entry name" value="GPROTEINBRPT"/>
</dbReference>
<feature type="non-terminal residue" evidence="4">
    <location>
        <position position="179"/>
    </location>
</feature>
<accession>X6LLB2</accession>
<sequence>PDGSRIVSDSYDGTIKLWDASSGKLIQSLEGHSYNVNSVQFSSDGNRIVFGSEDETIKLWDASPDKKKRVRTYNNTLELWDESSGKLIQSFEGHSNVVTCIQFSPGGNRIVSGSSDNTIKLWDASSGKLILSLEGHSSTVKSVQFSPDGNRIVSGSYDNTIRLWDISSFIQSLKNHSGD</sequence>
<gene>
    <name evidence="4" type="ORF">RFI_35925</name>
</gene>
<feature type="repeat" description="WD" evidence="3">
    <location>
        <begin position="133"/>
        <end position="168"/>
    </location>
</feature>
<dbReference type="EMBL" id="ASPP01038086">
    <property type="protein sequence ID" value="ETO01515.1"/>
    <property type="molecule type" value="Genomic_DNA"/>
</dbReference>
<keyword evidence="1 3" id="KW-0853">WD repeat</keyword>
<dbReference type="OMA" id="WDISSFI"/>
<dbReference type="Gene3D" id="2.130.10.10">
    <property type="entry name" value="YVTN repeat-like/Quinoprotein amine dehydrogenase"/>
    <property type="match status" value="2"/>
</dbReference>
<feature type="repeat" description="WD" evidence="3">
    <location>
        <begin position="91"/>
        <end position="132"/>
    </location>
</feature>
<dbReference type="Pfam" id="PF00400">
    <property type="entry name" value="WD40"/>
    <property type="match status" value="4"/>
</dbReference>
<keyword evidence="5" id="KW-1185">Reference proteome</keyword>
<dbReference type="SUPFAM" id="SSF50978">
    <property type="entry name" value="WD40 repeat-like"/>
    <property type="match status" value="1"/>
</dbReference>
<reference evidence="4 5" key="1">
    <citation type="journal article" date="2013" name="Curr. Biol.">
        <title>The Genome of the Foraminiferan Reticulomyxa filosa.</title>
        <authorList>
            <person name="Glockner G."/>
            <person name="Hulsmann N."/>
            <person name="Schleicher M."/>
            <person name="Noegel A.A."/>
            <person name="Eichinger L."/>
            <person name="Gallinger C."/>
            <person name="Pawlowski J."/>
            <person name="Sierra R."/>
            <person name="Euteneuer U."/>
            <person name="Pillet L."/>
            <person name="Moustafa A."/>
            <person name="Platzer M."/>
            <person name="Groth M."/>
            <person name="Szafranski K."/>
            <person name="Schliwa M."/>
        </authorList>
    </citation>
    <scope>NUCLEOTIDE SEQUENCE [LARGE SCALE GENOMIC DNA]</scope>
</reference>
<dbReference type="PROSITE" id="PS00678">
    <property type="entry name" value="WD_REPEATS_1"/>
    <property type="match status" value="2"/>
</dbReference>
<dbReference type="PANTHER" id="PTHR19848:SF8">
    <property type="entry name" value="F-BOX AND WD REPEAT DOMAIN CONTAINING 7"/>
    <property type="match status" value="1"/>
</dbReference>
<dbReference type="InterPro" id="IPR015943">
    <property type="entry name" value="WD40/YVTN_repeat-like_dom_sf"/>
</dbReference>
<dbReference type="InterPro" id="IPR001680">
    <property type="entry name" value="WD40_rpt"/>
</dbReference>
<dbReference type="AlphaFoldDB" id="X6LLB2"/>
<dbReference type="InterPro" id="IPR019775">
    <property type="entry name" value="WD40_repeat_CS"/>
</dbReference>
<dbReference type="CDD" id="cd00200">
    <property type="entry name" value="WD40"/>
    <property type="match status" value="1"/>
</dbReference>
<dbReference type="InterPro" id="IPR036322">
    <property type="entry name" value="WD40_repeat_dom_sf"/>
</dbReference>
<organism evidence="4 5">
    <name type="scientific">Reticulomyxa filosa</name>
    <dbReference type="NCBI Taxonomy" id="46433"/>
    <lineage>
        <taxon>Eukaryota</taxon>
        <taxon>Sar</taxon>
        <taxon>Rhizaria</taxon>
        <taxon>Retaria</taxon>
        <taxon>Foraminifera</taxon>
        <taxon>Monothalamids</taxon>
        <taxon>Reticulomyxidae</taxon>
        <taxon>Reticulomyxa</taxon>
    </lineage>
</organism>
<protein>
    <submittedName>
        <fullName evidence="4">Mycorrhiza-induced NACHT/WD40-repeat domain protein, NWD</fullName>
    </submittedName>
</protein>
<comment type="caution">
    <text evidence="4">The sequence shown here is derived from an EMBL/GenBank/DDBJ whole genome shotgun (WGS) entry which is preliminary data.</text>
</comment>
<evidence type="ECO:0000256" key="3">
    <source>
        <dbReference type="PROSITE-ProRule" id="PRU00221"/>
    </source>
</evidence>
<dbReference type="InterPro" id="IPR020472">
    <property type="entry name" value="WD40_PAC1"/>
</dbReference>
<proteinExistence type="predicted"/>
<evidence type="ECO:0000313" key="5">
    <source>
        <dbReference type="Proteomes" id="UP000023152"/>
    </source>
</evidence>
<name>X6LLB2_RETFI</name>
<dbReference type="PANTHER" id="PTHR19848">
    <property type="entry name" value="WD40 REPEAT PROTEIN"/>
    <property type="match status" value="1"/>
</dbReference>
<dbReference type="Proteomes" id="UP000023152">
    <property type="component" value="Unassembled WGS sequence"/>
</dbReference>
<keyword evidence="2" id="KW-0677">Repeat</keyword>
<feature type="repeat" description="WD" evidence="3">
    <location>
        <begin position="29"/>
        <end position="70"/>
    </location>
</feature>
<evidence type="ECO:0000256" key="2">
    <source>
        <dbReference type="ARBA" id="ARBA00022737"/>
    </source>
</evidence>
<dbReference type="PROSITE" id="PS50294">
    <property type="entry name" value="WD_REPEATS_REGION"/>
    <property type="match status" value="4"/>
</dbReference>
<feature type="non-terminal residue" evidence="4">
    <location>
        <position position="1"/>
    </location>
</feature>